<dbReference type="Proteomes" id="UP000625283">
    <property type="component" value="Unassembled WGS sequence"/>
</dbReference>
<protein>
    <recommendedName>
        <fullName evidence="4">Phosphoenolpyruvate carboxykinase</fullName>
    </recommendedName>
</protein>
<dbReference type="RefSeq" id="WP_202101097.1">
    <property type="nucleotide sequence ID" value="NZ_JAERTY010000001.1"/>
</dbReference>
<evidence type="ECO:0000313" key="2">
    <source>
        <dbReference type="EMBL" id="MBL1407280.1"/>
    </source>
</evidence>
<accession>A0ABS1QYM2</accession>
<keyword evidence="3" id="KW-1185">Reference proteome</keyword>
<feature type="transmembrane region" description="Helical" evidence="1">
    <location>
        <begin position="125"/>
        <end position="144"/>
    </location>
</feature>
<keyword evidence="1" id="KW-1133">Transmembrane helix</keyword>
<proteinExistence type="predicted"/>
<comment type="caution">
    <text evidence="2">The sequence shown here is derived from an EMBL/GenBank/DDBJ whole genome shotgun (WGS) entry which is preliminary data.</text>
</comment>
<dbReference type="InterPro" id="IPR027417">
    <property type="entry name" value="P-loop_NTPase"/>
</dbReference>
<dbReference type="EMBL" id="JAERTY010000001">
    <property type="protein sequence ID" value="MBL1407280.1"/>
    <property type="molecule type" value="Genomic_DNA"/>
</dbReference>
<organism evidence="2 3">
    <name type="scientific">Sphingobacterium faecale</name>
    <dbReference type="NCBI Taxonomy" id="2803775"/>
    <lineage>
        <taxon>Bacteria</taxon>
        <taxon>Pseudomonadati</taxon>
        <taxon>Bacteroidota</taxon>
        <taxon>Sphingobacteriia</taxon>
        <taxon>Sphingobacteriales</taxon>
        <taxon>Sphingobacteriaceae</taxon>
        <taxon>Sphingobacterium</taxon>
    </lineage>
</organism>
<keyword evidence="1" id="KW-0472">Membrane</keyword>
<dbReference type="Gene3D" id="3.40.50.300">
    <property type="entry name" value="P-loop containing nucleotide triphosphate hydrolases"/>
    <property type="match status" value="1"/>
</dbReference>
<evidence type="ECO:0000313" key="3">
    <source>
        <dbReference type="Proteomes" id="UP000625283"/>
    </source>
</evidence>
<evidence type="ECO:0000256" key="1">
    <source>
        <dbReference type="SAM" id="Phobius"/>
    </source>
</evidence>
<evidence type="ECO:0008006" key="4">
    <source>
        <dbReference type="Google" id="ProtNLM"/>
    </source>
</evidence>
<reference evidence="2 3" key="1">
    <citation type="submission" date="2021-01" db="EMBL/GenBank/DDBJ databases">
        <title>C459-1 draft genome sequence.</title>
        <authorList>
            <person name="Zhang X.-F."/>
        </authorList>
    </citation>
    <scope>NUCLEOTIDE SEQUENCE [LARGE SCALE GENOMIC DNA]</scope>
    <source>
        <strain evidence="3">C459-1</strain>
    </source>
</reference>
<sequence>MKKEDKSNRAIYTIVIAGLGIRISMPRDYDVSACLPSFSTFIGPEPDERDIVMEVELREGNRPVVTGRSRVLTDVSYAWENRFLFTEVETGYKVAVQANDQNGVWEMWTNIEFSKLTIYVVKDELYTANILSWFLMMAFGQTILKRNRVMIHASVVERDGMAYAFLGKSGTGKSTHSELWLRHLDNVTLLNDDNPILSIEEGQLYVYGTPWSGKTACYVNKRVPLKAIVRLRKAQENSMRWMNNVDALTAFIPSCTAMRWNMELFNSMIGTAEQVIKMLDIGEFSCLPNAEAAVVCHKKIVEHSDRNEFTNLQNN</sequence>
<keyword evidence="1" id="KW-0812">Transmembrane</keyword>
<name>A0ABS1QYM2_9SPHI</name>
<dbReference type="SUPFAM" id="SSF53795">
    <property type="entry name" value="PEP carboxykinase-like"/>
    <property type="match status" value="1"/>
</dbReference>
<gene>
    <name evidence="2" type="ORF">JKG61_00805</name>
</gene>